<dbReference type="InterPro" id="IPR006015">
    <property type="entry name" value="Universal_stress_UspA"/>
</dbReference>
<comment type="similarity">
    <text evidence="1">Belongs to the universal stress protein A family.</text>
</comment>
<dbReference type="PANTHER" id="PTHR46268">
    <property type="entry name" value="STRESS RESPONSE PROTEIN NHAX"/>
    <property type="match status" value="1"/>
</dbReference>
<organism evidence="3">
    <name type="scientific">mine drainage metagenome</name>
    <dbReference type="NCBI Taxonomy" id="410659"/>
    <lineage>
        <taxon>unclassified sequences</taxon>
        <taxon>metagenomes</taxon>
        <taxon>ecological metagenomes</taxon>
    </lineage>
</organism>
<dbReference type="CDD" id="cd00293">
    <property type="entry name" value="USP-like"/>
    <property type="match status" value="1"/>
</dbReference>
<reference evidence="3" key="1">
    <citation type="submission" date="2016-10" db="EMBL/GenBank/DDBJ databases">
        <title>Sequence of Gallionella enrichment culture.</title>
        <authorList>
            <person name="Poehlein A."/>
            <person name="Muehling M."/>
            <person name="Daniel R."/>
        </authorList>
    </citation>
    <scope>NUCLEOTIDE SEQUENCE</scope>
</reference>
<accession>A0A1J5TJ63</accession>
<gene>
    <name evidence="3" type="ORF">GALL_29360</name>
</gene>
<sequence length="150" mass="16240">MSYNNIVVAVDGSDASQEALDHAVDLARQSNASLTGIFIIDTQWADFIGNDWQSAKGARQGFLDYIRKEQEEQAEAAHAQFEQATQGMEQSCFSVHAGDPTEVLLAQASSDNTGILVAGRRVFQVSGRPSLKSLAATLEKKASRPLILFP</sequence>
<protein>
    <submittedName>
        <fullName evidence="3">Universal stress protein family protein</fullName>
    </submittedName>
</protein>
<evidence type="ECO:0000313" key="3">
    <source>
        <dbReference type="EMBL" id="OIR16216.1"/>
    </source>
</evidence>
<comment type="caution">
    <text evidence="3">The sequence shown here is derived from an EMBL/GenBank/DDBJ whole genome shotgun (WGS) entry which is preliminary data.</text>
</comment>
<dbReference type="Gene3D" id="3.40.50.620">
    <property type="entry name" value="HUPs"/>
    <property type="match status" value="1"/>
</dbReference>
<feature type="domain" description="UspA" evidence="2">
    <location>
        <begin position="3"/>
        <end position="122"/>
    </location>
</feature>
<dbReference type="EMBL" id="MLJW01000007">
    <property type="protein sequence ID" value="OIR16216.1"/>
    <property type="molecule type" value="Genomic_DNA"/>
</dbReference>
<dbReference type="PRINTS" id="PR01438">
    <property type="entry name" value="UNVRSLSTRESS"/>
</dbReference>
<dbReference type="Pfam" id="PF00582">
    <property type="entry name" value="Usp"/>
    <property type="match status" value="1"/>
</dbReference>
<dbReference type="InterPro" id="IPR006016">
    <property type="entry name" value="UspA"/>
</dbReference>
<proteinExistence type="inferred from homology"/>
<dbReference type="AlphaFoldDB" id="A0A1J5TJ63"/>
<name>A0A1J5TJ63_9ZZZZ</name>
<dbReference type="PANTHER" id="PTHR46268:SF6">
    <property type="entry name" value="UNIVERSAL STRESS PROTEIN UP12"/>
    <property type="match status" value="1"/>
</dbReference>
<dbReference type="InterPro" id="IPR014729">
    <property type="entry name" value="Rossmann-like_a/b/a_fold"/>
</dbReference>
<dbReference type="SUPFAM" id="SSF52402">
    <property type="entry name" value="Adenine nucleotide alpha hydrolases-like"/>
    <property type="match status" value="1"/>
</dbReference>
<evidence type="ECO:0000259" key="2">
    <source>
        <dbReference type="Pfam" id="PF00582"/>
    </source>
</evidence>
<evidence type="ECO:0000256" key="1">
    <source>
        <dbReference type="ARBA" id="ARBA00008791"/>
    </source>
</evidence>